<feature type="transmembrane region" description="Helical" evidence="7">
    <location>
        <begin position="126"/>
        <end position="149"/>
    </location>
</feature>
<feature type="domain" description="Major facilitator superfamily (MFS) profile" evidence="8">
    <location>
        <begin position="1"/>
        <end position="442"/>
    </location>
</feature>
<feature type="transmembrane region" description="Helical" evidence="7">
    <location>
        <begin position="187"/>
        <end position="207"/>
    </location>
</feature>
<keyword evidence="5 7" id="KW-1133">Transmembrane helix</keyword>
<dbReference type="PANTHER" id="PTHR42718">
    <property type="entry name" value="MAJOR FACILITATOR SUPERFAMILY MULTIDRUG TRANSPORTER MFSC"/>
    <property type="match status" value="1"/>
</dbReference>
<gene>
    <name evidence="9" type="ORF">GCM10008943_20820</name>
</gene>
<dbReference type="InterPro" id="IPR036259">
    <property type="entry name" value="MFS_trans_sf"/>
</dbReference>
<evidence type="ECO:0000256" key="1">
    <source>
        <dbReference type="ARBA" id="ARBA00004651"/>
    </source>
</evidence>
<evidence type="ECO:0000259" key="8">
    <source>
        <dbReference type="PROSITE" id="PS50850"/>
    </source>
</evidence>
<feature type="transmembrane region" description="Helical" evidence="7">
    <location>
        <begin position="93"/>
        <end position="114"/>
    </location>
</feature>
<keyword evidence="10" id="KW-1185">Reference proteome</keyword>
<dbReference type="PROSITE" id="PS50850">
    <property type="entry name" value="MFS"/>
    <property type="match status" value="1"/>
</dbReference>
<evidence type="ECO:0000256" key="2">
    <source>
        <dbReference type="ARBA" id="ARBA00022448"/>
    </source>
</evidence>
<dbReference type="EMBL" id="BAAADE010000003">
    <property type="protein sequence ID" value="GAA0605083.1"/>
    <property type="molecule type" value="Genomic_DNA"/>
</dbReference>
<dbReference type="Gene3D" id="1.20.1720.10">
    <property type="entry name" value="Multidrug resistance protein D"/>
    <property type="match status" value="1"/>
</dbReference>
<evidence type="ECO:0000256" key="5">
    <source>
        <dbReference type="ARBA" id="ARBA00022989"/>
    </source>
</evidence>
<feature type="transmembrane region" description="Helical" evidence="7">
    <location>
        <begin position="34"/>
        <end position="51"/>
    </location>
</feature>
<evidence type="ECO:0000256" key="3">
    <source>
        <dbReference type="ARBA" id="ARBA00022475"/>
    </source>
</evidence>
<feature type="transmembrane region" description="Helical" evidence="7">
    <location>
        <begin position="155"/>
        <end position="175"/>
    </location>
</feature>
<keyword evidence="3" id="KW-1003">Cell membrane</keyword>
<evidence type="ECO:0000256" key="4">
    <source>
        <dbReference type="ARBA" id="ARBA00022692"/>
    </source>
</evidence>
<organism evidence="9 10">
    <name type="scientific">Paenochrobactrum glaciei</name>
    <dbReference type="NCBI Taxonomy" id="486407"/>
    <lineage>
        <taxon>Bacteria</taxon>
        <taxon>Pseudomonadati</taxon>
        <taxon>Pseudomonadota</taxon>
        <taxon>Alphaproteobacteria</taxon>
        <taxon>Hyphomicrobiales</taxon>
        <taxon>Brucellaceae</taxon>
        <taxon>Paenochrobactrum</taxon>
    </lineage>
</organism>
<proteinExistence type="predicted"/>
<dbReference type="Proteomes" id="UP001424441">
    <property type="component" value="Unassembled WGS sequence"/>
</dbReference>
<accession>A0ABP3RD26</accession>
<feature type="transmembrane region" description="Helical" evidence="7">
    <location>
        <begin position="286"/>
        <end position="309"/>
    </location>
</feature>
<evidence type="ECO:0000256" key="6">
    <source>
        <dbReference type="ARBA" id="ARBA00023136"/>
    </source>
</evidence>
<dbReference type="InterPro" id="IPR011701">
    <property type="entry name" value="MFS"/>
</dbReference>
<reference evidence="10" key="1">
    <citation type="journal article" date="2019" name="Int. J. Syst. Evol. Microbiol.">
        <title>The Global Catalogue of Microorganisms (GCM) 10K type strain sequencing project: providing services to taxonomists for standard genome sequencing and annotation.</title>
        <authorList>
            <consortium name="The Broad Institute Genomics Platform"/>
            <consortium name="The Broad Institute Genome Sequencing Center for Infectious Disease"/>
            <person name="Wu L."/>
            <person name="Ma J."/>
        </authorList>
    </citation>
    <scope>NUCLEOTIDE SEQUENCE [LARGE SCALE GENOMIC DNA]</scope>
    <source>
        <strain evidence="10">JCM 15115</strain>
    </source>
</reference>
<dbReference type="Gene3D" id="1.20.1250.20">
    <property type="entry name" value="MFS general substrate transporter like domains"/>
    <property type="match status" value="1"/>
</dbReference>
<evidence type="ECO:0000256" key="7">
    <source>
        <dbReference type="SAM" id="Phobius"/>
    </source>
</evidence>
<protein>
    <submittedName>
        <fullName evidence="9">DHA2 family efflux MFS transporter permease subunit</fullName>
    </submittedName>
</protein>
<sequence>MLAIVQATLIFTIALIMIPLPEISAQFGMNSSQMLFLQVAYGLPFSGLLLFGGRLADRFPERIMFAIGLILFGLASLAAALAPNYQVLASMRFLQGIGGALTAPAAMAILRTIYPSPAQFGRAMATWGGVSILGATLGFVLSGIITAWISWRWMFIVPITVTAAALLLSNALLPASRPRNHHEKMRLDPVGALLATASIVLISYALIRSSETPWSDLHVWGVLTAGLLLLICFFTLEKKVSSPLLPPHFLLNANRAAGLIGMMLAAAGSVLIELLPSLFLQQIRQWSALTTALSFLPLIIALLVANQFASPIVHRFGARKSMIAGFLIAATGLCLYAFLRRETDYLLGMVPGQILVSVGIALVFSGSAVLSTSNVPDHQAGLAGGVMNTAMELGPTFGLAVFMSVAGLRVDVVEGYALAFAAGTIIYVLVACWLLFLTDEKADH</sequence>
<comment type="caution">
    <text evidence="9">The sequence shown here is derived from an EMBL/GenBank/DDBJ whole genome shotgun (WGS) entry which is preliminary data.</text>
</comment>
<evidence type="ECO:0000313" key="9">
    <source>
        <dbReference type="EMBL" id="GAA0605083.1"/>
    </source>
</evidence>
<feature type="transmembrane region" description="Helical" evidence="7">
    <location>
        <begin position="390"/>
        <end position="410"/>
    </location>
</feature>
<feature type="transmembrane region" description="Helical" evidence="7">
    <location>
        <begin position="63"/>
        <end position="81"/>
    </location>
</feature>
<keyword evidence="6 7" id="KW-0472">Membrane</keyword>
<name>A0ABP3RD26_9HYPH</name>
<feature type="transmembrane region" description="Helical" evidence="7">
    <location>
        <begin position="416"/>
        <end position="437"/>
    </location>
</feature>
<feature type="transmembrane region" description="Helical" evidence="7">
    <location>
        <begin position="345"/>
        <end position="370"/>
    </location>
</feature>
<feature type="transmembrane region" description="Helical" evidence="7">
    <location>
        <begin position="219"/>
        <end position="236"/>
    </location>
</feature>
<dbReference type="PANTHER" id="PTHR42718:SF46">
    <property type="entry name" value="BLR6921 PROTEIN"/>
    <property type="match status" value="1"/>
</dbReference>
<dbReference type="Pfam" id="PF07690">
    <property type="entry name" value="MFS_1"/>
    <property type="match status" value="1"/>
</dbReference>
<feature type="transmembrane region" description="Helical" evidence="7">
    <location>
        <begin position="321"/>
        <end position="339"/>
    </location>
</feature>
<comment type="subcellular location">
    <subcellularLocation>
        <location evidence="1">Cell membrane</location>
        <topology evidence="1">Multi-pass membrane protein</topology>
    </subcellularLocation>
</comment>
<dbReference type="CDD" id="cd17321">
    <property type="entry name" value="MFS_MMR_MDR_like"/>
    <property type="match status" value="1"/>
</dbReference>
<feature type="transmembrane region" description="Helical" evidence="7">
    <location>
        <begin position="257"/>
        <end position="280"/>
    </location>
</feature>
<keyword evidence="2" id="KW-0813">Transport</keyword>
<dbReference type="InterPro" id="IPR020846">
    <property type="entry name" value="MFS_dom"/>
</dbReference>
<dbReference type="SUPFAM" id="SSF103473">
    <property type="entry name" value="MFS general substrate transporter"/>
    <property type="match status" value="1"/>
</dbReference>
<keyword evidence="4 7" id="KW-0812">Transmembrane</keyword>
<evidence type="ECO:0000313" key="10">
    <source>
        <dbReference type="Proteomes" id="UP001424441"/>
    </source>
</evidence>